<name>A0A1Q9ASG3_9HYPH</name>
<dbReference type="Proteomes" id="UP000186364">
    <property type="component" value="Unassembled WGS sequence"/>
</dbReference>
<evidence type="ECO:0000313" key="2">
    <source>
        <dbReference type="EMBL" id="OLP58319.1"/>
    </source>
</evidence>
<feature type="compositionally biased region" description="Basic and acidic residues" evidence="1">
    <location>
        <begin position="35"/>
        <end position="75"/>
    </location>
</feature>
<evidence type="ECO:0000256" key="1">
    <source>
        <dbReference type="SAM" id="MobiDB-lite"/>
    </source>
</evidence>
<accession>A0A1Q9ASG3</accession>
<feature type="region of interest" description="Disordered" evidence="1">
    <location>
        <begin position="1"/>
        <end position="102"/>
    </location>
</feature>
<dbReference type="EMBL" id="MKIP01000058">
    <property type="protein sequence ID" value="OLP58319.1"/>
    <property type="molecule type" value="Genomic_DNA"/>
</dbReference>
<evidence type="ECO:0000313" key="3">
    <source>
        <dbReference type="Proteomes" id="UP000186364"/>
    </source>
</evidence>
<gene>
    <name evidence="2" type="ORF">BJF93_06850</name>
</gene>
<sequence length="102" mass="10935">MNLEQKTPQTGAAGTTAQSPRWEGPPETRPSGYLDAKDDAIHARDAFGENLEDPERRHLGEAHKVKGDDHRDSDGTRLSTKHPTPNAGHGAVKADVTGRTGS</sequence>
<dbReference type="AlphaFoldDB" id="A0A1Q9ASG3"/>
<feature type="compositionally biased region" description="Low complexity" evidence="1">
    <location>
        <begin position="9"/>
        <end position="18"/>
    </location>
</feature>
<reference evidence="2 3" key="1">
    <citation type="submission" date="2016-09" db="EMBL/GenBank/DDBJ databases">
        <title>Rhizobium sp. nov., a novel species isolated from the rice rhizosphere.</title>
        <authorList>
            <person name="Zhao J."/>
            <person name="Zhang X."/>
        </authorList>
    </citation>
    <scope>NUCLEOTIDE SEQUENCE [LARGE SCALE GENOMIC DNA]</scope>
    <source>
        <strain evidence="2 3">1.7048</strain>
    </source>
</reference>
<protein>
    <submittedName>
        <fullName evidence="2">Uncharacterized protein</fullName>
    </submittedName>
</protein>
<comment type="caution">
    <text evidence="2">The sequence shown here is derived from an EMBL/GenBank/DDBJ whole genome shotgun (WGS) entry which is preliminary data.</text>
</comment>
<proteinExistence type="predicted"/>
<keyword evidence="3" id="KW-1185">Reference proteome</keyword>
<organism evidence="2 3">
    <name type="scientific">Xaviernesmea oryzae</name>
    <dbReference type="NCBI Taxonomy" id="464029"/>
    <lineage>
        <taxon>Bacteria</taxon>
        <taxon>Pseudomonadati</taxon>
        <taxon>Pseudomonadota</taxon>
        <taxon>Alphaproteobacteria</taxon>
        <taxon>Hyphomicrobiales</taxon>
        <taxon>Rhizobiaceae</taxon>
        <taxon>Rhizobium/Agrobacterium group</taxon>
        <taxon>Xaviernesmea</taxon>
    </lineage>
</organism>